<dbReference type="PROSITE" id="PS00092">
    <property type="entry name" value="N6_MTASE"/>
    <property type="match status" value="1"/>
</dbReference>
<accession>X1JPP3</accession>
<dbReference type="InterPro" id="IPR029063">
    <property type="entry name" value="SAM-dependent_MTases_sf"/>
</dbReference>
<gene>
    <name evidence="1" type="ORF">S03H2_69351</name>
</gene>
<feature type="non-terminal residue" evidence="1">
    <location>
        <position position="59"/>
    </location>
</feature>
<evidence type="ECO:0008006" key="2">
    <source>
        <dbReference type="Google" id="ProtNLM"/>
    </source>
</evidence>
<organism evidence="1">
    <name type="scientific">marine sediment metagenome</name>
    <dbReference type="NCBI Taxonomy" id="412755"/>
    <lineage>
        <taxon>unclassified sequences</taxon>
        <taxon>metagenomes</taxon>
        <taxon>ecological metagenomes</taxon>
    </lineage>
</organism>
<sequence length="59" mass="6768">MNYINKIICGDCLEVMKKLPDNSINLLVTDPPYCIGTTSNGQQGNWEDNNLIRPFFEIY</sequence>
<comment type="caution">
    <text evidence="1">The sequence shown here is derived from an EMBL/GenBank/DDBJ whole genome shotgun (WGS) entry which is preliminary data.</text>
</comment>
<dbReference type="EMBL" id="BARU01045801">
    <property type="protein sequence ID" value="GAH96716.1"/>
    <property type="molecule type" value="Genomic_DNA"/>
</dbReference>
<dbReference type="GO" id="GO:0032259">
    <property type="term" value="P:methylation"/>
    <property type="evidence" value="ECO:0007669"/>
    <property type="project" value="InterPro"/>
</dbReference>
<dbReference type="GO" id="GO:0008168">
    <property type="term" value="F:methyltransferase activity"/>
    <property type="evidence" value="ECO:0007669"/>
    <property type="project" value="InterPro"/>
</dbReference>
<dbReference type="GO" id="GO:0003676">
    <property type="term" value="F:nucleic acid binding"/>
    <property type="evidence" value="ECO:0007669"/>
    <property type="project" value="InterPro"/>
</dbReference>
<evidence type="ECO:0000313" key="1">
    <source>
        <dbReference type="EMBL" id="GAH96716.1"/>
    </source>
</evidence>
<dbReference type="SUPFAM" id="SSF53335">
    <property type="entry name" value="S-adenosyl-L-methionine-dependent methyltransferases"/>
    <property type="match status" value="1"/>
</dbReference>
<dbReference type="InterPro" id="IPR002052">
    <property type="entry name" value="DNA_methylase_N6_adenine_CS"/>
</dbReference>
<protein>
    <recommendedName>
        <fullName evidence="2">DNA methylase N-4/N-6 domain-containing protein</fullName>
    </recommendedName>
</protein>
<reference evidence="1" key="1">
    <citation type="journal article" date="2014" name="Front. Microbiol.">
        <title>High frequency of phylogenetically diverse reductive dehalogenase-homologous genes in deep subseafloor sedimentary metagenomes.</title>
        <authorList>
            <person name="Kawai M."/>
            <person name="Futagami T."/>
            <person name="Toyoda A."/>
            <person name="Takaki Y."/>
            <person name="Nishi S."/>
            <person name="Hori S."/>
            <person name="Arai W."/>
            <person name="Tsubouchi T."/>
            <person name="Morono Y."/>
            <person name="Uchiyama I."/>
            <person name="Ito T."/>
            <person name="Fujiyama A."/>
            <person name="Inagaki F."/>
            <person name="Takami H."/>
        </authorList>
    </citation>
    <scope>NUCLEOTIDE SEQUENCE</scope>
    <source>
        <strain evidence="1">Expedition CK06-06</strain>
    </source>
</reference>
<dbReference type="Gene3D" id="3.40.50.150">
    <property type="entry name" value="Vaccinia Virus protein VP39"/>
    <property type="match status" value="1"/>
</dbReference>
<dbReference type="AlphaFoldDB" id="X1JPP3"/>
<proteinExistence type="predicted"/>
<name>X1JPP3_9ZZZZ</name>